<evidence type="ECO:0000313" key="3">
    <source>
        <dbReference type="EMBL" id="MFC7380632.1"/>
    </source>
</evidence>
<evidence type="ECO:0000313" key="4">
    <source>
        <dbReference type="Proteomes" id="UP001596496"/>
    </source>
</evidence>
<protein>
    <submittedName>
        <fullName evidence="3">Haloalkane dehalogenase</fullName>
        <ecNumber evidence="3">3.8.1.5</ecNumber>
    </submittedName>
</protein>
<dbReference type="EC" id="3.8.1.5" evidence="3"/>
<dbReference type="Pfam" id="PF00561">
    <property type="entry name" value="Abhydrolase_1"/>
    <property type="match status" value="1"/>
</dbReference>
<dbReference type="Gene3D" id="3.40.50.1820">
    <property type="entry name" value="alpha/beta hydrolase"/>
    <property type="match status" value="1"/>
</dbReference>
<dbReference type="PRINTS" id="PR00412">
    <property type="entry name" value="EPOXHYDRLASE"/>
</dbReference>
<evidence type="ECO:0000259" key="2">
    <source>
        <dbReference type="Pfam" id="PF00561"/>
    </source>
</evidence>
<dbReference type="SUPFAM" id="SSF53474">
    <property type="entry name" value="alpha/beta-Hydrolases"/>
    <property type="match status" value="1"/>
</dbReference>
<dbReference type="NCBIfam" id="NF002938">
    <property type="entry name" value="PRK03592.1"/>
    <property type="match status" value="1"/>
</dbReference>
<accession>A0ABW2NWJ4</accession>
<dbReference type="InterPro" id="IPR029058">
    <property type="entry name" value="AB_hydrolase_fold"/>
</dbReference>
<dbReference type="InterPro" id="IPR000073">
    <property type="entry name" value="AB_hydrolase_1"/>
</dbReference>
<reference evidence="4" key="1">
    <citation type="journal article" date="2019" name="Int. J. Syst. Evol. Microbiol.">
        <title>The Global Catalogue of Microorganisms (GCM) 10K type strain sequencing project: providing services to taxonomists for standard genome sequencing and annotation.</title>
        <authorList>
            <consortium name="The Broad Institute Genomics Platform"/>
            <consortium name="The Broad Institute Genome Sequencing Center for Infectious Disease"/>
            <person name="Wu L."/>
            <person name="Ma J."/>
        </authorList>
    </citation>
    <scope>NUCLEOTIDE SEQUENCE [LARGE SCALE GENOMIC DNA]</scope>
    <source>
        <strain evidence="4">CECT 7649</strain>
    </source>
</reference>
<dbReference type="RefSeq" id="WP_380823664.1">
    <property type="nucleotide sequence ID" value="NZ_JBHTCG010000001.1"/>
</dbReference>
<dbReference type="EMBL" id="JBHTCG010000001">
    <property type="protein sequence ID" value="MFC7380632.1"/>
    <property type="molecule type" value="Genomic_DNA"/>
</dbReference>
<dbReference type="InterPro" id="IPR000639">
    <property type="entry name" value="Epox_hydrolase-like"/>
</dbReference>
<feature type="domain" description="AB hydrolase-1" evidence="2">
    <location>
        <begin position="86"/>
        <end position="202"/>
    </location>
</feature>
<dbReference type="GO" id="GO:0018786">
    <property type="term" value="F:haloalkane dehalogenase activity"/>
    <property type="evidence" value="ECO:0007669"/>
    <property type="project" value="UniProtKB-EC"/>
</dbReference>
<dbReference type="Proteomes" id="UP001596496">
    <property type="component" value="Unassembled WGS sequence"/>
</dbReference>
<name>A0ABW2NWJ4_9ACTN</name>
<keyword evidence="4" id="KW-1185">Reference proteome</keyword>
<evidence type="ECO:0000256" key="1">
    <source>
        <dbReference type="ARBA" id="ARBA00022801"/>
    </source>
</evidence>
<sequence length="352" mass="39132">MTVWRRPQIIPEGASPPWWTAAPRRGGTSLRRTLPVRTARPARWGCDRDSGRLSDETQHLKGTHTMPTQPVLDSTMYYEDLGAGAPMVFLHGNPTSSYLWRNVLPAVGEPGRRLAPDLIGMGRSGKPPIDYTFADHVRYLDAWFDALGLDDVVLVGHDWGSFLAFDWAARHPGRVRGIAFTEAIVKPMSWEEFPEGGRELFQAIKTSGVGEAMMLDDNLFLEQGLPGSVATTLGQEDLDAYRRPYPTRESRLPLLRWARSMPLGGEPADVVARVEAYDQWLATSPEVPKLLLTFNPGPGHMMTPAMYDWCAANMAGLEIRHHDVIAGHHTPEDHPHLIAAAIADWADKHGLR</sequence>
<dbReference type="PANTHER" id="PTHR43329">
    <property type="entry name" value="EPOXIDE HYDROLASE"/>
    <property type="match status" value="1"/>
</dbReference>
<organism evidence="3 4">
    <name type="scientific">Sphaerisporangium rhizosphaerae</name>
    <dbReference type="NCBI Taxonomy" id="2269375"/>
    <lineage>
        <taxon>Bacteria</taxon>
        <taxon>Bacillati</taxon>
        <taxon>Actinomycetota</taxon>
        <taxon>Actinomycetes</taxon>
        <taxon>Streptosporangiales</taxon>
        <taxon>Streptosporangiaceae</taxon>
        <taxon>Sphaerisporangium</taxon>
    </lineage>
</organism>
<proteinExistence type="predicted"/>
<comment type="caution">
    <text evidence="3">The sequence shown here is derived from an EMBL/GenBank/DDBJ whole genome shotgun (WGS) entry which is preliminary data.</text>
</comment>
<keyword evidence="1 3" id="KW-0378">Hydrolase</keyword>
<gene>
    <name evidence="3" type="ORF">ACFQSB_00360</name>
</gene>